<dbReference type="EMBL" id="JBAHYK010000812">
    <property type="protein sequence ID" value="KAL0571161.1"/>
    <property type="molecule type" value="Genomic_DNA"/>
</dbReference>
<proteinExistence type="predicted"/>
<comment type="caution">
    <text evidence="2">The sequence shown here is derived from an EMBL/GenBank/DDBJ whole genome shotgun (WGS) entry which is preliminary data.</text>
</comment>
<evidence type="ECO:0000313" key="2">
    <source>
        <dbReference type="EMBL" id="KAL0571161.1"/>
    </source>
</evidence>
<name>A0ABR3F7E2_9AGAR</name>
<reference evidence="2 3" key="1">
    <citation type="submission" date="2024-02" db="EMBL/GenBank/DDBJ databases">
        <title>A draft genome for the cacao thread blight pathogen Marasmius crinis-equi.</title>
        <authorList>
            <person name="Cohen S.P."/>
            <person name="Baruah I.K."/>
            <person name="Amoako-Attah I."/>
            <person name="Bukari Y."/>
            <person name="Meinhardt L.W."/>
            <person name="Bailey B.A."/>
        </authorList>
    </citation>
    <scope>NUCLEOTIDE SEQUENCE [LARGE SCALE GENOMIC DNA]</scope>
    <source>
        <strain evidence="2 3">GH-76</strain>
    </source>
</reference>
<feature type="region of interest" description="Disordered" evidence="1">
    <location>
        <begin position="132"/>
        <end position="214"/>
    </location>
</feature>
<protein>
    <submittedName>
        <fullName evidence="2">Uncharacterized protein</fullName>
    </submittedName>
</protein>
<organism evidence="2 3">
    <name type="scientific">Marasmius crinis-equi</name>
    <dbReference type="NCBI Taxonomy" id="585013"/>
    <lineage>
        <taxon>Eukaryota</taxon>
        <taxon>Fungi</taxon>
        <taxon>Dikarya</taxon>
        <taxon>Basidiomycota</taxon>
        <taxon>Agaricomycotina</taxon>
        <taxon>Agaricomycetes</taxon>
        <taxon>Agaricomycetidae</taxon>
        <taxon>Agaricales</taxon>
        <taxon>Marasmiineae</taxon>
        <taxon>Marasmiaceae</taxon>
        <taxon>Marasmius</taxon>
    </lineage>
</organism>
<feature type="compositionally biased region" description="Basic and acidic residues" evidence="1">
    <location>
        <begin position="189"/>
        <end position="214"/>
    </location>
</feature>
<dbReference type="Proteomes" id="UP001465976">
    <property type="component" value="Unassembled WGS sequence"/>
</dbReference>
<gene>
    <name evidence="2" type="ORF">V5O48_010800</name>
</gene>
<evidence type="ECO:0000313" key="3">
    <source>
        <dbReference type="Proteomes" id="UP001465976"/>
    </source>
</evidence>
<evidence type="ECO:0000256" key="1">
    <source>
        <dbReference type="SAM" id="MobiDB-lite"/>
    </source>
</evidence>
<keyword evidence="3" id="KW-1185">Reference proteome</keyword>
<sequence length="214" mass="24412">MHHLTRNCRGERQCLDALALRMSIDHPGQTLSTQYFEFLNTDDRALLTLAARLCPDICDNYLCVGPNRSAHYVDLEIDNGILKVARRGWMTTDCGCERILFEVPKDLSKCITGGLETWRALVERRERILNTDPSEYRSPSPDLPPLSELFERTQRKRPAEDPGAESPSESSDDERPPPAKRMRTGPCRDIMRKIEQKKAEKKVAEPKDNGSEEE</sequence>
<feature type="compositionally biased region" description="Basic and acidic residues" evidence="1">
    <location>
        <begin position="149"/>
        <end position="160"/>
    </location>
</feature>
<accession>A0ABR3F7E2</accession>